<dbReference type="SUPFAM" id="SSF57701">
    <property type="entry name" value="Zn2/Cys6 DNA-binding domain"/>
    <property type="match status" value="1"/>
</dbReference>
<dbReference type="PANTHER" id="PTHR36206">
    <property type="entry name" value="ASPERCRYPTIN BIOSYNTHESIS CLUSTER-SPECIFIC TRANSCRIPTION REGULATOR ATNN-RELATED"/>
    <property type="match status" value="1"/>
</dbReference>
<dbReference type="SMART" id="SM00066">
    <property type="entry name" value="GAL4"/>
    <property type="match status" value="1"/>
</dbReference>
<dbReference type="PANTHER" id="PTHR36206:SF12">
    <property type="entry name" value="ASPERCRYPTIN BIOSYNTHESIS CLUSTER-SPECIFIC TRANSCRIPTION REGULATOR ATNN-RELATED"/>
    <property type="match status" value="1"/>
</dbReference>
<sequence length="584" mass="65086">MSQPTLNSHPGKKSLFKRAFHNKVRTGCRTCKIRRVRCDEEKPFCKRCTTTGRACDGYGTSLAGPLPTTTGPAGNILKSNATADLPLVGTGKPLPESRSFAYFLDVTAPSLAGALDTRFWIKEIPMMCQQDHSIWHAIVGLGCAHELYISGIPPSKPNIFTLQQCNLAIRSLTASYSRHSWWKALTVSTILTCICVLEGDYDQAQMHFGAGYNLLREVDVEQGTGPESTQGRNGGHQKPLSSPISLVSLRSILIGFEMRVVKLSGRRVSKLPSLLSRDNSLNLWRRYTAKEPTETSSHSLTHDALSKAITAAESLFMEMAVSRRRHLQHVKKLYDEDRRHILRVWGQPEYDEIEAYCRSFREVHTMLALLDAKVELASTQGSRKSKLGEFKKAILSLRLIHSANQKNLQQALQGSTRSTCDRTQSDLDTAICDLAEEAMSLERTYGCKRSTNSTIMNPLFTVAQGGTTLAARRRATALLRIPRTEGLWDTILSASMAEAILLRETTATQKYSDNEEIRDLLARIRLSEDLGGGGGLFFDGEIHPLARICQLDVSLGQGRSGTIRLATWWEYLEERPAQDFVLQW</sequence>
<keyword evidence="1" id="KW-0479">Metal-binding</keyword>
<dbReference type="InterPro" id="IPR001138">
    <property type="entry name" value="Zn2Cys6_DnaBD"/>
</dbReference>
<dbReference type="CDD" id="cd00067">
    <property type="entry name" value="GAL4"/>
    <property type="match status" value="1"/>
</dbReference>
<organism evidence="8 9">
    <name type="scientific">Neoarthrinium moseri</name>
    <dbReference type="NCBI Taxonomy" id="1658444"/>
    <lineage>
        <taxon>Eukaryota</taxon>
        <taxon>Fungi</taxon>
        <taxon>Dikarya</taxon>
        <taxon>Ascomycota</taxon>
        <taxon>Pezizomycotina</taxon>
        <taxon>Sordariomycetes</taxon>
        <taxon>Xylariomycetidae</taxon>
        <taxon>Amphisphaeriales</taxon>
        <taxon>Apiosporaceae</taxon>
        <taxon>Neoarthrinium</taxon>
    </lineage>
</organism>
<proteinExistence type="predicted"/>
<keyword evidence="2" id="KW-0862">Zinc</keyword>
<dbReference type="Pfam" id="PF00172">
    <property type="entry name" value="Zn_clus"/>
    <property type="match status" value="1"/>
</dbReference>
<dbReference type="Gene3D" id="4.10.240.10">
    <property type="entry name" value="Zn(2)-C6 fungal-type DNA-binding domain"/>
    <property type="match status" value="1"/>
</dbReference>
<evidence type="ECO:0000313" key="8">
    <source>
        <dbReference type="EMBL" id="KAI1871811.1"/>
    </source>
</evidence>
<evidence type="ECO:0000256" key="2">
    <source>
        <dbReference type="ARBA" id="ARBA00022833"/>
    </source>
</evidence>
<evidence type="ECO:0000259" key="7">
    <source>
        <dbReference type="PROSITE" id="PS50048"/>
    </source>
</evidence>
<gene>
    <name evidence="8" type="ORF">JX265_005797</name>
</gene>
<dbReference type="GO" id="GO:0003677">
    <property type="term" value="F:DNA binding"/>
    <property type="evidence" value="ECO:0007669"/>
    <property type="project" value="UniProtKB-KW"/>
</dbReference>
<evidence type="ECO:0000256" key="6">
    <source>
        <dbReference type="ARBA" id="ARBA00023242"/>
    </source>
</evidence>
<evidence type="ECO:0000256" key="1">
    <source>
        <dbReference type="ARBA" id="ARBA00022723"/>
    </source>
</evidence>
<dbReference type="PROSITE" id="PS50048">
    <property type="entry name" value="ZN2_CY6_FUNGAL_2"/>
    <property type="match status" value="1"/>
</dbReference>
<reference evidence="8" key="1">
    <citation type="submission" date="2021-03" db="EMBL/GenBank/DDBJ databases">
        <title>Revisited historic fungal species revealed as producer of novel bioactive compounds through whole genome sequencing and comparative genomics.</title>
        <authorList>
            <person name="Vignolle G.A."/>
            <person name="Hochenegger N."/>
            <person name="Mach R.L."/>
            <person name="Mach-Aigner A.R."/>
            <person name="Javad Rahimi M."/>
            <person name="Salim K.A."/>
            <person name="Chan C.M."/>
            <person name="Lim L.B.L."/>
            <person name="Cai F."/>
            <person name="Druzhinina I.S."/>
            <person name="U'Ren J.M."/>
            <person name="Derntl C."/>
        </authorList>
    </citation>
    <scope>NUCLEOTIDE SEQUENCE</scope>
    <source>
        <strain evidence="8">TUCIM 5799</strain>
    </source>
</reference>
<dbReference type="InterPro" id="IPR036864">
    <property type="entry name" value="Zn2-C6_fun-type_DNA-bd_sf"/>
</dbReference>
<keyword evidence="6" id="KW-0539">Nucleus</keyword>
<dbReference type="EMBL" id="JAFIMR010000012">
    <property type="protein sequence ID" value="KAI1871811.1"/>
    <property type="molecule type" value="Genomic_DNA"/>
</dbReference>
<evidence type="ECO:0000256" key="4">
    <source>
        <dbReference type="ARBA" id="ARBA00023125"/>
    </source>
</evidence>
<feature type="domain" description="Zn(2)-C6 fungal-type" evidence="7">
    <location>
        <begin position="27"/>
        <end position="55"/>
    </location>
</feature>
<keyword evidence="5" id="KW-0804">Transcription</keyword>
<keyword evidence="3" id="KW-0805">Transcription regulation</keyword>
<comment type="caution">
    <text evidence="8">The sequence shown here is derived from an EMBL/GenBank/DDBJ whole genome shotgun (WGS) entry which is preliminary data.</text>
</comment>
<evidence type="ECO:0000313" key="9">
    <source>
        <dbReference type="Proteomes" id="UP000829685"/>
    </source>
</evidence>
<name>A0A9P9WMZ9_9PEZI</name>
<evidence type="ECO:0000256" key="5">
    <source>
        <dbReference type="ARBA" id="ARBA00023163"/>
    </source>
</evidence>
<protein>
    <recommendedName>
        <fullName evidence="7">Zn(2)-C6 fungal-type domain-containing protein</fullName>
    </recommendedName>
</protein>
<keyword evidence="9" id="KW-1185">Reference proteome</keyword>
<dbReference type="PROSITE" id="PS00463">
    <property type="entry name" value="ZN2_CY6_FUNGAL_1"/>
    <property type="match status" value="1"/>
</dbReference>
<keyword evidence="4" id="KW-0238">DNA-binding</keyword>
<dbReference type="AlphaFoldDB" id="A0A9P9WMZ9"/>
<dbReference type="Proteomes" id="UP000829685">
    <property type="component" value="Unassembled WGS sequence"/>
</dbReference>
<accession>A0A9P9WMZ9</accession>
<dbReference type="InterPro" id="IPR052360">
    <property type="entry name" value="Transcr_Regulatory_Proteins"/>
</dbReference>
<dbReference type="GO" id="GO:0000981">
    <property type="term" value="F:DNA-binding transcription factor activity, RNA polymerase II-specific"/>
    <property type="evidence" value="ECO:0007669"/>
    <property type="project" value="InterPro"/>
</dbReference>
<evidence type="ECO:0000256" key="3">
    <source>
        <dbReference type="ARBA" id="ARBA00023015"/>
    </source>
</evidence>
<dbReference type="GO" id="GO:0008270">
    <property type="term" value="F:zinc ion binding"/>
    <property type="evidence" value="ECO:0007669"/>
    <property type="project" value="InterPro"/>
</dbReference>